<evidence type="ECO:0000256" key="1">
    <source>
        <dbReference type="SAM" id="MobiDB-lite"/>
    </source>
</evidence>
<reference evidence="2 3" key="1">
    <citation type="journal article" date="2014" name="BMC Genomics">
        <title>Comparative genomics of the major fungal agents of human and animal Sporotrichosis: Sporothrix schenckii and Sporothrix brasiliensis.</title>
        <authorList>
            <person name="Teixeira M.M."/>
            <person name="de Almeida L.G."/>
            <person name="Kubitschek-Barreira P."/>
            <person name="Alves F.L."/>
            <person name="Kioshima E.S."/>
            <person name="Abadio A.K."/>
            <person name="Fernandes L."/>
            <person name="Derengowski L.S."/>
            <person name="Ferreira K.S."/>
            <person name="Souza R.C."/>
            <person name="Ruiz J.C."/>
            <person name="de Andrade N.C."/>
            <person name="Paes H.C."/>
            <person name="Nicola A.M."/>
            <person name="Albuquerque P."/>
            <person name="Gerber A.L."/>
            <person name="Martins V.P."/>
            <person name="Peconick L.D."/>
            <person name="Neto A.V."/>
            <person name="Chaucanez C.B."/>
            <person name="Silva P.A."/>
            <person name="Cunha O.L."/>
            <person name="de Oliveira F.F."/>
            <person name="dos Santos T.C."/>
            <person name="Barros A.L."/>
            <person name="Soares M.A."/>
            <person name="de Oliveira L.M."/>
            <person name="Marini M.M."/>
            <person name="Villalobos-Duno H."/>
            <person name="Cunha M.M."/>
            <person name="de Hoog S."/>
            <person name="da Silveira J.F."/>
            <person name="Henrissat B."/>
            <person name="Nino-Vega G.A."/>
            <person name="Cisalpino P.S."/>
            <person name="Mora-Montes H.M."/>
            <person name="Almeida S.R."/>
            <person name="Stajich J.E."/>
            <person name="Lopes-Bezerra L.M."/>
            <person name="Vasconcelos A.T."/>
            <person name="Felipe M.S."/>
        </authorList>
    </citation>
    <scope>NUCLEOTIDE SEQUENCE [LARGE SCALE GENOMIC DNA]</scope>
    <source>
        <strain evidence="2 3">5110</strain>
    </source>
</reference>
<dbReference type="HOGENOM" id="CLU_052553_0_0_1"/>
<dbReference type="VEuPathDB" id="FungiDB:SPBR_00667"/>
<feature type="region of interest" description="Disordered" evidence="1">
    <location>
        <begin position="192"/>
        <end position="229"/>
    </location>
</feature>
<dbReference type="GeneID" id="63673907"/>
<protein>
    <submittedName>
        <fullName evidence="2">Uncharacterized protein</fullName>
    </submittedName>
</protein>
<feature type="compositionally biased region" description="Basic and acidic residues" evidence="1">
    <location>
        <begin position="201"/>
        <end position="215"/>
    </location>
</feature>
<evidence type="ECO:0000313" key="3">
    <source>
        <dbReference type="Proteomes" id="UP000031575"/>
    </source>
</evidence>
<sequence>MGYLDWDDLYFLRHTSRVFMRLFSCRDEFASLRDVNAISNNTSLYVLPTPWTPPAFPTDNFGAWSTLRQRCHLAEDMCGGCKAYGKFRYYDMFMHCTACEADHPMSLFSGKMIRRDDKEIMENRVCQAHEGHVRLCQHKTVDWDTVIKSLPNGRLNNNFRDDCWANQLSSAEGDNTAFSVDAHLRIVCDHPSHAKHPHHTGKADDRVQGQGEADHTQLPSYERFTTKDHGESPSFVVHDMMVDGVRHKVITWSYTAHLNLADADDSRHNGAITAQAFRDRVHELRKGQSPARYIAPPDYPGILPELRCVDPERCGCLVYLGFQRRGGDAPIACRKHEVVRALPVRISDIDHLRVRLATCDQGPRCLKLIYTRIIRLEGFYVHPSPSWPPAMIHGPRQHNHHFFSVYAMRLGMPLCLSDGTRPWIPSPTA</sequence>
<gene>
    <name evidence="2" type="ORF">SPBR_00667</name>
</gene>
<proteinExistence type="predicted"/>
<accession>A0A0C2ETX7</accession>
<name>A0A0C2ETX7_9PEZI</name>
<evidence type="ECO:0000313" key="2">
    <source>
        <dbReference type="EMBL" id="KIH89994.1"/>
    </source>
</evidence>
<dbReference type="EMBL" id="AWTV01000008">
    <property type="protein sequence ID" value="KIH89994.1"/>
    <property type="molecule type" value="Genomic_DNA"/>
</dbReference>
<keyword evidence="3" id="KW-1185">Reference proteome</keyword>
<dbReference type="RefSeq" id="XP_040618004.1">
    <property type="nucleotide sequence ID" value="XM_040758986.1"/>
</dbReference>
<dbReference type="AlphaFoldDB" id="A0A0C2ETX7"/>
<organism evidence="2 3">
    <name type="scientific">Sporothrix brasiliensis 5110</name>
    <dbReference type="NCBI Taxonomy" id="1398154"/>
    <lineage>
        <taxon>Eukaryota</taxon>
        <taxon>Fungi</taxon>
        <taxon>Dikarya</taxon>
        <taxon>Ascomycota</taxon>
        <taxon>Pezizomycotina</taxon>
        <taxon>Sordariomycetes</taxon>
        <taxon>Sordariomycetidae</taxon>
        <taxon>Ophiostomatales</taxon>
        <taxon>Ophiostomataceae</taxon>
        <taxon>Sporothrix</taxon>
    </lineage>
</organism>
<dbReference type="Proteomes" id="UP000031575">
    <property type="component" value="Unassembled WGS sequence"/>
</dbReference>
<dbReference type="OrthoDB" id="3692147at2759"/>
<comment type="caution">
    <text evidence="2">The sequence shown here is derived from an EMBL/GenBank/DDBJ whole genome shotgun (WGS) entry which is preliminary data.</text>
</comment>